<dbReference type="EC" id="4.3.3.7" evidence="4 12"/>
<comment type="function">
    <text evidence="1 12">Catalyzes the condensation of (S)-aspartate-beta-semialdehyde [(S)-ASA] and pyruvate to 4-hydroxy-tetrahydrodipicolinate (HTPA).</text>
</comment>
<keyword evidence="10 12" id="KW-0704">Schiff base</keyword>
<dbReference type="InterPro" id="IPR020625">
    <property type="entry name" value="Schiff_base-form_aldolases_AS"/>
</dbReference>
<dbReference type="InterPro" id="IPR002220">
    <property type="entry name" value="DapA-like"/>
</dbReference>
<keyword evidence="8 12" id="KW-0457">Lysine biosynthesis</keyword>
<evidence type="ECO:0000256" key="2">
    <source>
        <dbReference type="ARBA" id="ARBA00005120"/>
    </source>
</evidence>
<comment type="subcellular location">
    <subcellularLocation>
        <location evidence="12">Cytoplasm</location>
    </subcellularLocation>
</comment>
<feature type="active site" description="Schiff-base intermediate with substrate" evidence="12 14">
    <location>
        <position position="164"/>
    </location>
</feature>
<dbReference type="NCBIfam" id="TIGR00674">
    <property type="entry name" value="dapA"/>
    <property type="match status" value="1"/>
</dbReference>
<keyword evidence="17" id="KW-1185">Reference proteome</keyword>
<evidence type="ECO:0000256" key="13">
    <source>
        <dbReference type="PIRNR" id="PIRNR001365"/>
    </source>
</evidence>
<keyword evidence="7 12" id="KW-0220">Diaminopimelate biosynthesis</keyword>
<dbReference type="PRINTS" id="PR00146">
    <property type="entry name" value="DHPICSNTHASE"/>
</dbReference>
<evidence type="ECO:0000256" key="15">
    <source>
        <dbReference type="PIRSR" id="PIRSR001365-2"/>
    </source>
</evidence>
<comment type="similarity">
    <text evidence="3 12 13">Belongs to the DapA family.</text>
</comment>
<dbReference type="UniPathway" id="UPA00034">
    <property type="reaction ID" value="UER00017"/>
</dbReference>
<evidence type="ECO:0000256" key="11">
    <source>
        <dbReference type="ARBA" id="ARBA00047836"/>
    </source>
</evidence>
<dbReference type="PANTHER" id="PTHR12128:SF66">
    <property type="entry name" value="4-HYDROXY-2-OXOGLUTARATE ALDOLASE, MITOCHONDRIAL"/>
    <property type="match status" value="1"/>
</dbReference>
<keyword evidence="9 12" id="KW-0456">Lyase</keyword>
<protein>
    <recommendedName>
        <fullName evidence="4 12">4-hydroxy-tetrahydrodipicolinate synthase</fullName>
        <shortName evidence="12">HTPA synthase</shortName>
        <ecNumber evidence="4 12">4.3.3.7</ecNumber>
    </recommendedName>
</protein>
<reference evidence="16 17" key="1">
    <citation type="journal article" date="2015" name="Int. J. Syst. Evol. Microbiol.">
        <title>Mariniphaga sediminis sp. nov., isolated from coastal sediment.</title>
        <authorList>
            <person name="Wang F.Q."/>
            <person name="Shen Q.Y."/>
            <person name="Chen G.J."/>
            <person name="Du Z.J."/>
        </authorList>
    </citation>
    <scope>NUCLEOTIDE SEQUENCE [LARGE SCALE GENOMIC DNA]</scope>
    <source>
        <strain evidence="16 17">SY21</strain>
    </source>
</reference>
<dbReference type="Proteomes" id="UP000266441">
    <property type="component" value="Unassembled WGS sequence"/>
</dbReference>
<sequence length="293" mass="31976">MNHQFRGAGVALITPFTENDTVDFDALGKILDEQAREGSDYLVALGTTAETPTLTSHEKTEVVKYIKDHSSGLPVVVGMGGNDTRKIIKQIDEFDFSGVSGLLIVTPYYNKPSQEGMFRHYLTIAKASPVPIILYNVPTRTGVNLEAETVVRLAEASENIVAVKEASGILSQITRINKYTPEHFAVISGDDVLALPIFSIGGAGVISVIGNALPGKLSKLTHSALDGKYDEALALHFDMIDLFKLLFKEGNPGGIKALLNIRGLIKNELRSPLFRISDETYNEIKEAYLKLEK</sequence>
<evidence type="ECO:0000256" key="3">
    <source>
        <dbReference type="ARBA" id="ARBA00007592"/>
    </source>
</evidence>
<comment type="caution">
    <text evidence="12">Was originally thought to be a dihydrodipicolinate synthase (DHDPS), catalyzing the condensation of (S)-aspartate-beta-semialdehyde [(S)-ASA] and pyruvate to dihydrodipicolinate (DHDP). However, it was shown in E.coli that the product of the enzymatic reaction is not dihydrodipicolinate but in fact (4S)-4-hydroxy-2,3,4,5-tetrahydro-(2S)-dipicolinic acid (HTPA), and that the consecutive dehydration reaction leading to DHDP is not spontaneous but catalyzed by DapB.</text>
</comment>
<dbReference type="InterPro" id="IPR005263">
    <property type="entry name" value="DapA"/>
</dbReference>
<dbReference type="PANTHER" id="PTHR12128">
    <property type="entry name" value="DIHYDRODIPICOLINATE SYNTHASE"/>
    <property type="match status" value="1"/>
</dbReference>
<evidence type="ECO:0000256" key="7">
    <source>
        <dbReference type="ARBA" id="ARBA00022915"/>
    </source>
</evidence>
<feature type="site" description="Part of a proton relay during catalysis" evidence="12">
    <location>
        <position position="109"/>
    </location>
</feature>
<dbReference type="Pfam" id="PF00701">
    <property type="entry name" value="DHDPS"/>
    <property type="match status" value="1"/>
</dbReference>
<evidence type="ECO:0000256" key="1">
    <source>
        <dbReference type="ARBA" id="ARBA00003294"/>
    </source>
</evidence>
<dbReference type="Gene3D" id="3.20.20.70">
    <property type="entry name" value="Aldolase class I"/>
    <property type="match status" value="1"/>
</dbReference>
<dbReference type="EMBL" id="QWET01000016">
    <property type="protein sequence ID" value="RIH63780.1"/>
    <property type="molecule type" value="Genomic_DNA"/>
</dbReference>
<evidence type="ECO:0000256" key="9">
    <source>
        <dbReference type="ARBA" id="ARBA00023239"/>
    </source>
</evidence>
<comment type="catalytic activity">
    <reaction evidence="11 12">
        <text>L-aspartate 4-semialdehyde + pyruvate = (2S,4S)-4-hydroxy-2,3,4,5-tetrahydrodipicolinate + H2O + H(+)</text>
        <dbReference type="Rhea" id="RHEA:34171"/>
        <dbReference type="ChEBI" id="CHEBI:15361"/>
        <dbReference type="ChEBI" id="CHEBI:15377"/>
        <dbReference type="ChEBI" id="CHEBI:15378"/>
        <dbReference type="ChEBI" id="CHEBI:67139"/>
        <dbReference type="ChEBI" id="CHEBI:537519"/>
        <dbReference type="EC" id="4.3.3.7"/>
    </reaction>
</comment>
<feature type="site" description="Part of a proton relay during catalysis" evidence="12">
    <location>
        <position position="47"/>
    </location>
</feature>
<dbReference type="PIRSF" id="PIRSF001365">
    <property type="entry name" value="DHDPS"/>
    <property type="match status" value="1"/>
</dbReference>
<accession>A0A399D0A1</accession>
<evidence type="ECO:0000256" key="4">
    <source>
        <dbReference type="ARBA" id="ARBA00012086"/>
    </source>
</evidence>
<dbReference type="SUPFAM" id="SSF51569">
    <property type="entry name" value="Aldolase"/>
    <property type="match status" value="1"/>
</dbReference>
<evidence type="ECO:0000256" key="5">
    <source>
        <dbReference type="ARBA" id="ARBA00022490"/>
    </source>
</evidence>
<evidence type="ECO:0000256" key="6">
    <source>
        <dbReference type="ARBA" id="ARBA00022605"/>
    </source>
</evidence>
<dbReference type="CDD" id="cd00950">
    <property type="entry name" value="DHDPS"/>
    <property type="match status" value="1"/>
</dbReference>
<feature type="binding site" evidence="12 15">
    <location>
        <position position="206"/>
    </location>
    <ligand>
        <name>pyruvate</name>
        <dbReference type="ChEBI" id="CHEBI:15361"/>
    </ligand>
</feature>
<dbReference type="SMART" id="SM01130">
    <property type="entry name" value="DHDPS"/>
    <property type="match status" value="1"/>
</dbReference>
<comment type="subunit">
    <text evidence="12">Homotetramer; dimer of dimers.</text>
</comment>
<dbReference type="HAMAP" id="MF_00418">
    <property type="entry name" value="DapA"/>
    <property type="match status" value="1"/>
</dbReference>
<dbReference type="GO" id="GO:0009089">
    <property type="term" value="P:lysine biosynthetic process via diaminopimelate"/>
    <property type="evidence" value="ECO:0007669"/>
    <property type="project" value="UniProtKB-UniRule"/>
</dbReference>
<name>A0A399D0A1_9BACT</name>
<dbReference type="GO" id="GO:0005829">
    <property type="term" value="C:cytosol"/>
    <property type="evidence" value="ECO:0007669"/>
    <property type="project" value="TreeGrafter"/>
</dbReference>
<feature type="active site" description="Proton donor/acceptor" evidence="12 14">
    <location>
        <position position="135"/>
    </location>
</feature>
<evidence type="ECO:0000256" key="12">
    <source>
        <dbReference type="HAMAP-Rule" id="MF_00418"/>
    </source>
</evidence>
<evidence type="ECO:0000256" key="14">
    <source>
        <dbReference type="PIRSR" id="PIRSR001365-1"/>
    </source>
</evidence>
<proteinExistence type="inferred from homology"/>
<organism evidence="16 17">
    <name type="scientific">Mariniphaga sediminis</name>
    <dbReference type="NCBI Taxonomy" id="1628158"/>
    <lineage>
        <taxon>Bacteria</taxon>
        <taxon>Pseudomonadati</taxon>
        <taxon>Bacteroidota</taxon>
        <taxon>Bacteroidia</taxon>
        <taxon>Marinilabiliales</taxon>
        <taxon>Prolixibacteraceae</taxon>
        <taxon>Mariniphaga</taxon>
    </lineage>
</organism>
<evidence type="ECO:0000313" key="17">
    <source>
        <dbReference type="Proteomes" id="UP000266441"/>
    </source>
</evidence>
<dbReference type="GO" id="GO:0008840">
    <property type="term" value="F:4-hydroxy-tetrahydrodipicolinate synthase activity"/>
    <property type="evidence" value="ECO:0007669"/>
    <property type="project" value="UniProtKB-UniRule"/>
</dbReference>
<comment type="pathway">
    <text evidence="2 12">Amino-acid biosynthesis; L-lysine biosynthesis via DAP pathway; (S)-tetrahydrodipicolinate from L-aspartate: step 3/4.</text>
</comment>
<evidence type="ECO:0000256" key="10">
    <source>
        <dbReference type="ARBA" id="ARBA00023270"/>
    </source>
</evidence>
<dbReference type="PROSITE" id="PS00666">
    <property type="entry name" value="DHDPS_2"/>
    <property type="match status" value="1"/>
</dbReference>
<dbReference type="GO" id="GO:0019877">
    <property type="term" value="P:diaminopimelate biosynthetic process"/>
    <property type="evidence" value="ECO:0007669"/>
    <property type="project" value="UniProtKB-UniRule"/>
</dbReference>
<keyword evidence="5 12" id="KW-0963">Cytoplasm</keyword>
<comment type="caution">
    <text evidence="16">The sequence shown here is derived from an EMBL/GenBank/DDBJ whole genome shotgun (WGS) entry which is preliminary data.</text>
</comment>
<dbReference type="OrthoDB" id="9782828at2"/>
<dbReference type="InterPro" id="IPR013785">
    <property type="entry name" value="Aldolase_TIM"/>
</dbReference>
<feature type="binding site" evidence="12 15">
    <location>
        <position position="48"/>
    </location>
    <ligand>
        <name>pyruvate</name>
        <dbReference type="ChEBI" id="CHEBI:15361"/>
    </ligand>
</feature>
<dbReference type="AlphaFoldDB" id="A0A399D0A1"/>
<keyword evidence="6 12" id="KW-0028">Amino-acid biosynthesis</keyword>
<evidence type="ECO:0000313" key="16">
    <source>
        <dbReference type="EMBL" id="RIH63780.1"/>
    </source>
</evidence>
<gene>
    <name evidence="12" type="primary">dapA</name>
    <name evidence="16" type="ORF">D1164_17735</name>
</gene>
<evidence type="ECO:0000256" key="8">
    <source>
        <dbReference type="ARBA" id="ARBA00023154"/>
    </source>
</evidence>